<proteinExistence type="predicted"/>
<accession>A0A9P4IHU6</accession>
<dbReference type="PANTHER" id="PTHR24148:SF82">
    <property type="entry name" value="HETEROKARYON INCOMPATIBILITY DOMAIN-CONTAINING PROTEIN"/>
    <property type="match status" value="1"/>
</dbReference>
<gene>
    <name evidence="2" type="ORF">NA57DRAFT_75971</name>
</gene>
<reference evidence="2" key="1">
    <citation type="journal article" date="2020" name="Stud. Mycol.">
        <title>101 Dothideomycetes genomes: a test case for predicting lifestyles and emergence of pathogens.</title>
        <authorList>
            <person name="Haridas S."/>
            <person name="Albert R."/>
            <person name="Binder M."/>
            <person name="Bloem J."/>
            <person name="Labutti K."/>
            <person name="Salamov A."/>
            <person name="Andreopoulos B."/>
            <person name="Baker S."/>
            <person name="Barry K."/>
            <person name="Bills G."/>
            <person name="Bluhm B."/>
            <person name="Cannon C."/>
            <person name="Castanera R."/>
            <person name="Culley D."/>
            <person name="Daum C."/>
            <person name="Ezra D."/>
            <person name="Gonzalez J."/>
            <person name="Henrissat B."/>
            <person name="Kuo A."/>
            <person name="Liang C."/>
            <person name="Lipzen A."/>
            <person name="Lutzoni F."/>
            <person name="Magnuson J."/>
            <person name="Mondo S."/>
            <person name="Nolan M."/>
            <person name="Ohm R."/>
            <person name="Pangilinan J."/>
            <person name="Park H.-J."/>
            <person name="Ramirez L."/>
            <person name="Alfaro M."/>
            <person name="Sun H."/>
            <person name="Tritt A."/>
            <person name="Yoshinaga Y."/>
            <person name="Zwiers L.-H."/>
            <person name="Turgeon B."/>
            <person name="Goodwin S."/>
            <person name="Spatafora J."/>
            <person name="Crous P."/>
            <person name="Grigoriev I."/>
        </authorList>
    </citation>
    <scope>NUCLEOTIDE SEQUENCE</scope>
    <source>
        <strain evidence="2">CBS 133067</strain>
    </source>
</reference>
<sequence length="703" mass="79741">MDPPLPAYVYHPLRKERAEIRLLELQPAPDLHHPLRGTVRHKALSDAKFSALSYTWGDQKEHRSDIEITYKHGKLASALGKIFHSKAQREAESTVYRKDIGNSLAAAFRHLRQKDRPVTVWADALCINQDDEKEKSWQVSLMTRIYSTSIMVHTWLGPRYNESPTVVDEISSAFAFIRSVERQVHASSKWSLLAHDSLWLNACFALAQSKVWHHQEHDDEIERLCAGFAVEMRSSLLSEGSSKRYLGALRLLSQIEYFSRVWIIQEAGKARDLTFHYGKQRASHKFVFLSLCLAKGFLASRSSLESRELSKGFDSRFYSCLTARRPMPFTTVLQLVYLSRSAMQQATNQRDLIYGLIGLAEGRVAIEIDYSLSVEQVYTSTAQMLLREGFTDLLIAFKPYSPPHAFPSWTYDWSTRGASAFDKFQACGNTKQQISFVQLPGSQPKQAMRLGGSSVGRITATGRRFSTLAHEAGLSAQMIWSGTRYDEHALSAQEQERLRAEIVREQRRHHNDETTADAGDLFSDVTFPEASFWLWWTKWVLALGNFFEGTTHQEADSDVSEDVFELLLRIDPARGRADPSIPRSAGRAKNFPGLTDIRTWIDAKSGDQTRNPTTASAIEGILRPYRWAWGMRPVILDTGYIGYAPENTEVDDEIVVFSRVKAPLVIRKVDRQAHKIIGPAYVSRVMQGQFLRTIPGDQTFTLV</sequence>
<dbReference type="PANTHER" id="PTHR24148">
    <property type="entry name" value="ANKYRIN REPEAT DOMAIN-CONTAINING PROTEIN 39 HOMOLOG-RELATED"/>
    <property type="match status" value="1"/>
</dbReference>
<keyword evidence="3" id="KW-1185">Reference proteome</keyword>
<evidence type="ECO:0000313" key="2">
    <source>
        <dbReference type="EMBL" id="KAF2098732.1"/>
    </source>
</evidence>
<dbReference type="Pfam" id="PF26639">
    <property type="entry name" value="Het-6_barrel"/>
    <property type="match status" value="1"/>
</dbReference>
<dbReference type="EMBL" id="ML978126">
    <property type="protein sequence ID" value="KAF2098732.1"/>
    <property type="molecule type" value="Genomic_DNA"/>
</dbReference>
<comment type="caution">
    <text evidence="2">The sequence shown here is derived from an EMBL/GenBank/DDBJ whole genome shotgun (WGS) entry which is preliminary data.</text>
</comment>
<organism evidence="2 3">
    <name type="scientific">Rhizodiscina lignyota</name>
    <dbReference type="NCBI Taxonomy" id="1504668"/>
    <lineage>
        <taxon>Eukaryota</taxon>
        <taxon>Fungi</taxon>
        <taxon>Dikarya</taxon>
        <taxon>Ascomycota</taxon>
        <taxon>Pezizomycotina</taxon>
        <taxon>Dothideomycetes</taxon>
        <taxon>Pleosporomycetidae</taxon>
        <taxon>Aulographales</taxon>
        <taxon>Rhizodiscinaceae</taxon>
        <taxon>Rhizodiscina</taxon>
    </lineage>
</organism>
<dbReference type="OrthoDB" id="2157530at2759"/>
<evidence type="ECO:0000259" key="1">
    <source>
        <dbReference type="Pfam" id="PF06985"/>
    </source>
</evidence>
<dbReference type="Pfam" id="PF06985">
    <property type="entry name" value="HET"/>
    <property type="match status" value="1"/>
</dbReference>
<dbReference type="InterPro" id="IPR010730">
    <property type="entry name" value="HET"/>
</dbReference>
<evidence type="ECO:0000313" key="3">
    <source>
        <dbReference type="Proteomes" id="UP000799772"/>
    </source>
</evidence>
<name>A0A9P4IHU6_9PEZI</name>
<dbReference type="AlphaFoldDB" id="A0A9P4IHU6"/>
<dbReference type="InterPro" id="IPR052895">
    <property type="entry name" value="HetReg/Transcr_Mod"/>
</dbReference>
<feature type="domain" description="Heterokaryon incompatibility" evidence="1">
    <location>
        <begin position="49"/>
        <end position="266"/>
    </location>
</feature>
<dbReference type="Proteomes" id="UP000799772">
    <property type="component" value="Unassembled WGS sequence"/>
</dbReference>
<protein>
    <recommendedName>
        <fullName evidence="1">Heterokaryon incompatibility domain-containing protein</fullName>
    </recommendedName>
</protein>